<dbReference type="GO" id="GO:0006635">
    <property type="term" value="P:fatty acid beta-oxidation"/>
    <property type="evidence" value="ECO:0007669"/>
    <property type="project" value="UniProtKB-UniPathway"/>
</dbReference>
<dbReference type="FunFam" id="1.10.12.10:FF:000004">
    <property type="entry name" value="Delta3,5-delta2,4-dienoyl-CoA isomerase"/>
    <property type="match status" value="1"/>
</dbReference>
<dbReference type="InterPro" id="IPR029045">
    <property type="entry name" value="ClpP/crotonase-like_dom_sf"/>
</dbReference>
<dbReference type="Proteomes" id="UP000677054">
    <property type="component" value="Unassembled WGS sequence"/>
</dbReference>
<evidence type="ECO:0000256" key="8">
    <source>
        <dbReference type="ARBA" id="ARBA00023235"/>
    </source>
</evidence>
<comment type="catalytic activity">
    <reaction evidence="9">
        <text>(3E,5Z)-octadienoyl-CoA = (2E,4E)-octadienoyl-CoA</text>
        <dbReference type="Rhea" id="RHEA:45244"/>
        <dbReference type="ChEBI" id="CHEBI:62243"/>
        <dbReference type="ChEBI" id="CHEBI:85108"/>
    </reaction>
</comment>
<dbReference type="UniPathway" id="UPA00659"/>
<dbReference type="InterPro" id="IPR001753">
    <property type="entry name" value="Enoyl-CoA_hydra/iso"/>
</dbReference>
<evidence type="ECO:0000256" key="5">
    <source>
        <dbReference type="ARBA" id="ARBA00022990"/>
    </source>
</evidence>
<dbReference type="SUPFAM" id="SSF52096">
    <property type="entry name" value="ClpP/crotonase"/>
    <property type="match status" value="1"/>
</dbReference>
<dbReference type="Gene3D" id="1.10.12.10">
    <property type="entry name" value="Lyase 2-enoyl-coa Hydratase, Chain A, domain 2"/>
    <property type="match status" value="1"/>
</dbReference>
<comment type="pathway">
    <text evidence="2">Lipid metabolism; fatty acid beta-oxidation.</text>
</comment>
<dbReference type="OrthoDB" id="14970at2759"/>
<dbReference type="InterPro" id="IPR014748">
    <property type="entry name" value="Enoyl-CoA_hydra_C"/>
</dbReference>
<comment type="function">
    <text evidence="11">Isomerization of 3-trans,5-cis-dienoyl-CoA to 2-trans,4-trans-dienoyl-CoA.</text>
</comment>
<accession>A0A7R9ACT1</accession>
<evidence type="ECO:0000313" key="14">
    <source>
        <dbReference type="Proteomes" id="UP000677054"/>
    </source>
</evidence>
<dbReference type="EMBL" id="CAJPEV010003751">
    <property type="protein sequence ID" value="CAG0900469.1"/>
    <property type="molecule type" value="Genomic_DNA"/>
</dbReference>
<sequence length="395" mass="43494">MLVGARVRLCELKATVPESGRVSGEIRAVAARQTQRWQLLQSRRVRPGPELSASDEPSLRPRDGTCCMFLSGVGQKLPKVSCGWSVLRPCYNSADFIPRGFRFIKISSQLPTSARMLSSSSFQTLKLSSPTSHVCHVEINRPEKRNAMNHEFWMELKSCFESLAQSPECRSIILSGAGKCFSSGIDLKSFAEKGASMMAVEDVGRRAKMMRDFIISYQESFSSLEKCPKPVIAAIHGACIGGGVDLICTADIRYCTQDAQFQIKEVDIGVAADVGTLQRMPKIIGSESLMRELAYTARFMGADEARQCGLVSRIFPDKDSMMKAVLALAELISTKSPVAIQGTKANLNYSRDHGVSEALDYMATWNMAMLQTEDLMKSAIAQMEKSKTPPIYSNL</sequence>
<dbReference type="InterPro" id="IPR045002">
    <property type="entry name" value="Ech1-like"/>
</dbReference>
<dbReference type="PANTHER" id="PTHR43149">
    <property type="entry name" value="ENOYL-COA HYDRATASE"/>
    <property type="match status" value="1"/>
</dbReference>
<dbReference type="Pfam" id="PF00378">
    <property type="entry name" value="ECH_1"/>
    <property type="match status" value="1"/>
</dbReference>
<gene>
    <name evidence="13" type="ORF">DSTB1V02_LOCUS11468</name>
</gene>
<evidence type="ECO:0000313" key="13">
    <source>
        <dbReference type="EMBL" id="CAD7251706.1"/>
    </source>
</evidence>
<evidence type="ECO:0000256" key="4">
    <source>
        <dbReference type="ARBA" id="ARBA00022832"/>
    </source>
</evidence>
<evidence type="ECO:0000256" key="11">
    <source>
        <dbReference type="ARBA" id="ARBA00055786"/>
    </source>
</evidence>
<keyword evidence="14" id="KW-1185">Reference proteome</keyword>
<dbReference type="PANTHER" id="PTHR43149:SF1">
    <property type="entry name" value="DELTA(3,5)-DELTA(2,4)-DIENOYL-COA ISOMERASE, MITOCHONDRIAL"/>
    <property type="match status" value="1"/>
</dbReference>
<dbReference type="GO" id="GO:0005739">
    <property type="term" value="C:mitochondrion"/>
    <property type="evidence" value="ECO:0007669"/>
    <property type="project" value="TreeGrafter"/>
</dbReference>
<dbReference type="NCBIfam" id="NF004794">
    <property type="entry name" value="PRK06142.1"/>
    <property type="match status" value="1"/>
</dbReference>
<evidence type="ECO:0000256" key="12">
    <source>
        <dbReference type="ARBA" id="ARBA00071021"/>
    </source>
</evidence>
<dbReference type="FunFam" id="3.90.226.10:FF:000024">
    <property type="entry name" value="Delta3,5-delta2,4-dienoyl-CoA isomerase"/>
    <property type="match status" value="1"/>
</dbReference>
<comment type="similarity">
    <text evidence="3">Belongs to the enoyl-CoA hydratase/isomerase family.</text>
</comment>
<evidence type="ECO:0000256" key="9">
    <source>
        <dbReference type="ARBA" id="ARBA00051408"/>
    </source>
</evidence>
<comment type="subcellular location">
    <subcellularLocation>
        <location evidence="1">Peroxisome</location>
    </subcellularLocation>
</comment>
<evidence type="ECO:0000256" key="7">
    <source>
        <dbReference type="ARBA" id="ARBA00023140"/>
    </source>
</evidence>
<evidence type="ECO:0000256" key="3">
    <source>
        <dbReference type="ARBA" id="ARBA00005254"/>
    </source>
</evidence>
<dbReference type="Gene3D" id="3.90.226.10">
    <property type="entry name" value="2-enoyl-CoA Hydratase, Chain A, domain 1"/>
    <property type="match status" value="1"/>
</dbReference>
<keyword evidence="7" id="KW-0576">Peroxisome</keyword>
<evidence type="ECO:0000256" key="1">
    <source>
        <dbReference type="ARBA" id="ARBA00004275"/>
    </source>
</evidence>
<dbReference type="EMBL" id="LR903268">
    <property type="protein sequence ID" value="CAD7251706.1"/>
    <property type="molecule type" value="Genomic_DNA"/>
</dbReference>
<dbReference type="AlphaFoldDB" id="A0A7R9ACT1"/>
<evidence type="ECO:0000256" key="6">
    <source>
        <dbReference type="ARBA" id="ARBA00023098"/>
    </source>
</evidence>
<evidence type="ECO:0000256" key="10">
    <source>
        <dbReference type="ARBA" id="ARBA00052809"/>
    </source>
</evidence>
<dbReference type="GO" id="GO:0005777">
    <property type="term" value="C:peroxisome"/>
    <property type="evidence" value="ECO:0007669"/>
    <property type="project" value="UniProtKB-SubCell"/>
</dbReference>
<reference evidence="13" key="1">
    <citation type="submission" date="2020-11" db="EMBL/GenBank/DDBJ databases">
        <authorList>
            <person name="Tran Van P."/>
        </authorList>
    </citation>
    <scope>NUCLEOTIDE SEQUENCE</scope>
</reference>
<name>A0A7R9ACT1_9CRUS</name>
<organism evidence="13">
    <name type="scientific">Darwinula stevensoni</name>
    <dbReference type="NCBI Taxonomy" id="69355"/>
    <lineage>
        <taxon>Eukaryota</taxon>
        <taxon>Metazoa</taxon>
        <taxon>Ecdysozoa</taxon>
        <taxon>Arthropoda</taxon>
        <taxon>Crustacea</taxon>
        <taxon>Oligostraca</taxon>
        <taxon>Ostracoda</taxon>
        <taxon>Podocopa</taxon>
        <taxon>Podocopida</taxon>
        <taxon>Darwinulocopina</taxon>
        <taxon>Darwinuloidea</taxon>
        <taxon>Darwinulidae</taxon>
        <taxon>Darwinula</taxon>
    </lineage>
</organism>
<keyword evidence="5" id="KW-0007">Acetylation</keyword>
<proteinExistence type="inferred from homology"/>
<dbReference type="CDD" id="cd06558">
    <property type="entry name" value="crotonase-like"/>
    <property type="match status" value="1"/>
</dbReference>
<comment type="catalytic activity">
    <reaction evidence="10">
        <text>(3E,5Z,8Z,11Z,14Z)-eicosapentaenoyl-CoA = (2E,4E,8Z,11Z,14Z)-eicosapentaenoyl-CoA</text>
        <dbReference type="Rhea" id="RHEA:45224"/>
        <dbReference type="ChEBI" id="CHEBI:85090"/>
        <dbReference type="ChEBI" id="CHEBI:85091"/>
    </reaction>
</comment>
<evidence type="ECO:0000256" key="2">
    <source>
        <dbReference type="ARBA" id="ARBA00005005"/>
    </source>
</evidence>
<dbReference type="GO" id="GO:0051750">
    <property type="term" value="F:delta(3,5)-delta(2,4)-dienoyl-CoA isomerase activity"/>
    <property type="evidence" value="ECO:0007669"/>
    <property type="project" value="TreeGrafter"/>
</dbReference>
<keyword evidence="8" id="KW-0413">Isomerase</keyword>
<keyword evidence="4" id="KW-0276">Fatty acid metabolism</keyword>
<protein>
    <recommendedName>
        <fullName evidence="12">Delta(3,5)-Delta(2,4)-dienoyl-CoA isomerase, mitochondrial</fullName>
    </recommendedName>
</protein>
<keyword evidence="6" id="KW-0443">Lipid metabolism</keyword>